<organism evidence="1 2">
    <name type="scientific">Reticulomyxa filosa</name>
    <dbReference type="NCBI Taxonomy" id="46433"/>
    <lineage>
        <taxon>Eukaryota</taxon>
        <taxon>Sar</taxon>
        <taxon>Rhizaria</taxon>
        <taxon>Retaria</taxon>
        <taxon>Foraminifera</taxon>
        <taxon>Monothalamids</taxon>
        <taxon>Reticulomyxidae</taxon>
        <taxon>Reticulomyxa</taxon>
    </lineage>
</organism>
<dbReference type="EMBL" id="ASPP01001248">
    <property type="protein sequence ID" value="ETO35822.1"/>
    <property type="molecule type" value="Genomic_DNA"/>
</dbReference>
<gene>
    <name evidence="1" type="ORF">RFI_01240</name>
</gene>
<proteinExistence type="predicted"/>
<dbReference type="AlphaFoldDB" id="X6PDS9"/>
<comment type="caution">
    <text evidence="1">The sequence shown here is derived from an EMBL/GenBank/DDBJ whole genome shotgun (WGS) entry which is preliminary data.</text>
</comment>
<sequence length="140" mass="16624">MQTKEGSLSKSSRLIKEFKKIKPDDDNIENERMKANKKQKTQFYKGEKELKDENIWKENKKQSIPFCSMFRRDYVSGQLEKLKKKISNPETNRCMLLKNVSTREYHQEVVDTLEELDEVEEVERFKGMPVVKVIFSNAKD</sequence>
<feature type="non-terminal residue" evidence="1">
    <location>
        <position position="140"/>
    </location>
</feature>
<name>X6PDS9_RETFI</name>
<reference evidence="1 2" key="1">
    <citation type="journal article" date="2013" name="Curr. Biol.">
        <title>The Genome of the Foraminiferan Reticulomyxa filosa.</title>
        <authorList>
            <person name="Glockner G."/>
            <person name="Hulsmann N."/>
            <person name="Schleicher M."/>
            <person name="Noegel A.A."/>
            <person name="Eichinger L."/>
            <person name="Gallinger C."/>
            <person name="Pawlowski J."/>
            <person name="Sierra R."/>
            <person name="Euteneuer U."/>
            <person name="Pillet L."/>
            <person name="Moustafa A."/>
            <person name="Platzer M."/>
            <person name="Groth M."/>
            <person name="Szafranski K."/>
            <person name="Schliwa M."/>
        </authorList>
    </citation>
    <scope>NUCLEOTIDE SEQUENCE [LARGE SCALE GENOMIC DNA]</scope>
</reference>
<accession>X6PDS9</accession>
<keyword evidence="2" id="KW-1185">Reference proteome</keyword>
<evidence type="ECO:0000313" key="1">
    <source>
        <dbReference type="EMBL" id="ETO35822.1"/>
    </source>
</evidence>
<evidence type="ECO:0000313" key="2">
    <source>
        <dbReference type="Proteomes" id="UP000023152"/>
    </source>
</evidence>
<dbReference type="Proteomes" id="UP000023152">
    <property type="component" value="Unassembled WGS sequence"/>
</dbReference>
<protein>
    <submittedName>
        <fullName evidence="1">Uncharacterized protein</fullName>
    </submittedName>
</protein>